<evidence type="ECO:0000256" key="2">
    <source>
        <dbReference type="ARBA" id="ARBA00022692"/>
    </source>
</evidence>
<feature type="region of interest" description="Disordered" evidence="5">
    <location>
        <begin position="482"/>
        <end position="503"/>
    </location>
</feature>
<dbReference type="GO" id="GO:0022857">
    <property type="term" value="F:transmembrane transporter activity"/>
    <property type="evidence" value="ECO:0007669"/>
    <property type="project" value="InterPro"/>
</dbReference>
<dbReference type="InterPro" id="IPR011701">
    <property type="entry name" value="MFS"/>
</dbReference>
<evidence type="ECO:0000256" key="3">
    <source>
        <dbReference type="ARBA" id="ARBA00022989"/>
    </source>
</evidence>
<evidence type="ECO:0000256" key="1">
    <source>
        <dbReference type="ARBA" id="ARBA00004141"/>
    </source>
</evidence>
<feature type="transmembrane region" description="Helical" evidence="6">
    <location>
        <begin position="384"/>
        <end position="405"/>
    </location>
</feature>
<evidence type="ECO:0000256" key="6">
    <source>
        <dbReference type="SAM" id="Phobius"/>
    </source>
</evidence>
<feature type="transmembrane region" description="Helical" evidence="6">
    <location>
        <begin position="359"/>
        <end position="378"/>
    </location>
</feature>
<dbReference type="PANTHER" id="PTHR23507:SF39">
    <property type="entry name" value="GH23453P-RELATED"/>
    <property type="match status" value="1"/>
</dbReference>
<feature type="transmembrane region" description="Helical" evidence="6">
    <location>
        <begin position="135"/>
        <end position="154"/>
    </location>
</feature>
<evidence type="ECO:0000256" key="4">
    <source>
        <dbReference type="ARBA" id="ARBA00023136"/>
    </source>
</evidence>
<dbReference type="SUPFAM" id="SSF103473">
    <property type="entry name" value="MFS general substrate transporter"/>
    <property type="match status" value="1"/>
</dbReference>
<reference evidence="7 8" key="1">
    <citation type="journal article" date="2013" name="Genome Biol.">
        <title>Draft genome of the mountain pine beetle, Dendroctonus ponderosae Hopkins, a major forest pest.</title>
        <authorList>
            <person name="Keeling C.I."/>
            <person name="Yuen M.M."/>
            <person name="Liao N.Y."/>
            <person name="Docking T.R."/>
            <person name="Chan S.K."/>
            <person name="Taylor G.A."/>
            <person name="Palmquist D.L."/>
            <person name="Jackman S.D."/>
            <person name="Nguyen A."/>
            <person name="Li M."/>
            <person name="Henderson H."/>
            <person name="Janes J.K."/>
            <person name="Zhao Y."/>
            <person name="Pandoh P."/>
            <person name="Moore R."/>
            <person name="Sperling F.A."/>
            <person name="Huber D.P."/>
            <person name="Birol I."/>
            <person name="Jones S.J."/>
            <person name="Bohlmann J."/>
        </authorList>
    </citation>
    <scope>NUCLEOTIDE SEQUENCE</scope>
</reference>
<feature type="transmembrane region" description="Helical" evidence="6">
    <location>
        <begin position="289"/>
        <end position="315"/>
    </location>
</feature>
<dbReference type="InterPro" id="IPR036259">
    <property type="entry name" value="MFS_trans_sf"/>
</dbReference>
<evidence type="ECO:0000313" key="8">
    <source>
        <dbReference type="Proteomes" id="UP000030742"/>
    </source>
</evidence>
<dbReference type="OrthoDB" id="430300at2759"/>
<feature type="compositionally biased region" description="Basic and acidic residues" evidence="5">
    <location>
        <begin position="493"/>
        <end position="503"/>
    </location>
</feature>
<proteinExistence type="predicted"/>
<evidence type="ECO:0000313" key="7">
    <source>
        <dbReference type="EMBL" id="ERL87598.1"/>
    </source>
</evidence>
<name>U4U5I0_DENPD</name>
<evidence type="ECO:0000256" key="5">
    <source>
        <dbReference type="SAM" id="MobiDB-lite"/>
    </source>
</evidence>
<keyword evidence="4 6" id="KW-0472">Membrane</keyword>
<dbReference type="EMBL" id="KB631982">
    <property type="protein sequence ID" value="ERL87598.1"/>
    <property type="molecule type" value="Genomic_DNA"/>
</dbReference>
<keyword evidence="2 6" id="KW-0812">Transmembrane</keyword>
<feature type="transmembrane region" description="Helical" evidence="6">
    <location>
        <begin position="227"/>
        <end position="248"/>
    </location>
</feature>
<feature type="transmembrane region" description="Helical" evidence="6">
    <location>
        <begin position="160"/>
        <end position="187"/>
    </location>
</feature>
<protein>
    <recommendedName>
        <fullName evidence="9">Major facilitator superfamily (MFS) profile domain-containing protein</fullName>
    </recommendedName>
</protein>
<accession>U4U5I0</accession>
<feature type="transmembrane region" description="Helical" evidence="6">
    <location>
        <begin position="327"/>
        <end position="347"/>
    </location>
</feature>
<feature type="transmembrane region" description="Helical" evidence="6">
    <location>
        <begin position="417"/>
        <end position="439"/>
    </location>
</feature>
<sequence length="503" mass="54810">MAFRITVEVPAFLTFVAFLIADSVNTNLMIYRTCYVTLGYDKHNCSLLGISNATRKLEQLVQPHADIIIMTKTLIDQITAAILCLFVGPWSDTFGRKPILALNLAVACDKDRLAAMVTTWSISLWCTAGQPTDGLSVLQGYTAMSLVMVVFSAVETASPWFMMTCSIPVILTGGGATLLTVFLAYLTDITSESERGFRMGVLEVTLAAAVLIGSASSSYVFSATGYMAVYGIGAALCFLALLYTVFLLPESLQEPETAASTSKCGLFRGRNLSGMFWTSFKNRPQYNRAILLSLVLALALFFVIVAGDGSVMFLFMREKFHWTLRQYTWYNTASNLMFISSTCFVVYIVHHKLHVKESWIVFLGFISLTAGALIQGLAQVDWLIYAAAVVKLPSGGLSPMTRSLLSKLVDSAEAGKIFALITVIQNALGLIGSPIYINLYNATLSTNPSVFNYLTSGILAASAGLLLGVLVLQRRTSREDYSRLEAESAPSDHPIDSSDRLVN</sequence>
<dbReference type="Pfam" id="PF07690">
    <property type="entry name" value="MFS_1"/>
    <property type="match status" value="1"/>
</dbReference>
<dbReference type="Gene3D" id="1.20.1250.20">
    <property type="entry name" value="MFS general substrate transporter like domains"/>
    <property type="match status" value="1"/>
</dbReference>
<dbReference type="STRING" id="77166.U4U5I0"/>
<dbReference type="AlphaFoldDB" id="U4U5I0"/>
<dbReference type="Proteomes" id="UP000030742">
    <property type="component" value="Unassembled WGS sequence"/>
</dbReference>
<feature type="transmembrane region" description="Helical" evidence="6">
    <location>
        <begin position="199"/>
        <end position="221"/>
    </location>
</feature>
<dbReference type="GO" id="GO:0016020">
    <property type="term" value="C:membrane"/>
    <property type="evidence" value="ECO:0007669"/>
    <property type="project" value="UniProtKB-SubCell"/>
</dbReference>
<dbReference type="PANTHER" id="PTHR23507">
    <property type="entry name" value="ZGC:174356"/>
    <property type="match status" value="1"/>
</dbReference>
<gene>
    <name evidence="7" type="ORF">D910_04989</name>
</gene>
<feature type="transmembrane region" description="Helical" evidence="6">
    <location>
        <begin position="451"/>
        <end position="472"/>
    </location>
</feature>
<organism evidence="7 8">
    <name type="scientific">Dendroctonus ponderosae</name>
    <name type="common">Mountain pine beetle</name>
    <dbReference type="NCBI Taxonomy" id="77166"/>
    <lineage>
        <taxon>Eukaryota</taxon>
        <taxon>Metazoa</taxon>
        <taxon>Ecdysozoa</taxon>
        <taxon>Arthropoda</taxon>
        <taxon>Hexapoda</taxon>
        <taxon>Insecta</taxon>
        <taxon>Pterygota</taxon>
        <taxon>Neoptera</taxon>
        <taxon>Endopterygota</taxon>
        <taxon>Coleoptera</taxon>
        <taxon>Polyphaga</taxon>
        <taxon>Cucujiformia</taxon>
        <taxon>Curculionidae</taxon>
        <taxon>Scolytinae</taxon>
        <taxon>Dendroctonus</taxon>
    </lineage>
</organism>
<comment type="subcellular location">
    <subcellularLocation>
        <location evidence="1">Membrane</location>
        <topology evidence="1">Multi-pass membrane protein</topology>
    </subcellularLocation>
</comment>
<keyword evidence="3 6" id="KW-1133">Transmembrane helix</keyword>
<evidence type="ECO:0008006" key="9">
    <source>
        <dbReference type="Google" id="ProtNLM"/>
    </source>
</evidence>